<evidence type="ECO:0000256" key="7">
    <source>
        <dbReference type="ARBA" id="ARBA00023136"/>
    </source>
</evidence>
<dbReference type="Proteomes" id="UP000564378">
    <property type="component" value="Unassembled WGS sequence"/>
</dbReference>
<keyword evidence="5 8" id="KW-0812">Transmembrane</keyword>
<dbReference type="CDD" id="cd17503">
    <property type="entry name" value="MFS_LmrB_MDR_like"/>
    <property type="match status" value="1"/>
</dbReference>
<feature type="transmembrane region" description="Helical" evidence="8">
    <location>
        <begin position="177"/>
        <end position="199"/>
    </location>
</feature>
<comment type="subcellular location">
    <subcellularLocation>
        <location evidence="1">Cell membrane</location>
        <topology evidence="1">Multi-pass membrane protein</topology>
    </subcellularLocation>
</comment>
<evidence type="ECO:0000313" key="11">
    <source>
        <dbReference type="Proteomes" id="UP000564378"/>
    </source>
</evidence>
<keyword evidence="3" id="KW-0813">Transport</keyword>
<dbReference type="SUPFAM" id="SSF103473">
    <property type="entry name" value="MFS general substrate transporter"/>
    <property type="match status" value="1"/>
</dbReference>
<keyword evidence="11" id="KW-1185">Reference proteome</keyword>
<dbReference type="EMBL" id="JACJVJ010000001">
    <property type="protein sequence ID" value="MBC2777702.1"/>
    <property type="molecule type" value="Genomic_DNA"/>
</dbReference>
<feature type="transmembrane region" description="Helical" evidence="8">
    <location>
        <begin position="211"/>
        <end position="228"/>
    </location>
</feature>
<evidence type="ECO:0000256" key="1">
    <source>
        <dbReference type="ARBA" id="ARBA00004651"/>
    </source>
</evidence>
<feature type="transmembrane region" description="Helical" evidence="8">
    <location>
        <begin position="282"/>
        <end position="303"/>
    </location>
</feature>
<dbReference type="Gene3D" id="1.20.1720.10">
    <property type="entry name" value="Multidrug resistance protein D"/>
    <property type="match status" value="1"/>
</dbReference>
<dbReference type="PANTHER" id="PTHR42718">
    <property type="entry name" value="MAJOR FACILITATOR SUPERFAMILY MULTIDRUG TRANSPORTER MFSC"/>
    <property type="match status" value="1"/>
</dbReference>
<dbReference type="PROSITE" id="PS50850">
    <property type="entry name" value="MFS"/>
    <property type="match status" value="1"/>
</dbReference>
<feature type="transmembrane region" description="Helical" evidence="8">
    <location>
        <begin position="240"/>
        <end position="261"/>
    </location>
</feature>
<dbReference type="InterPro" id="IPR004638">
    <property type="entry name" value="EmrB-like"/>
</dbReference>
<protein>
    <submittedName>
        <fullName evidence="10">DHA2 family efflux MFS transporter permease subunit</fullName>
    </submittedName>
</protein>
<dbReference type="GO" id="GO:0005886">
    <property type="term" value="C:plasma membrane"/>
    <property type="evidence" value="ECO:0007669"/>
    <property type="project" value="UniProtKB-SubCell"/>
</dbReference>
<feature type="transmembrane region" description="Helical" evidence="8">
    <location>
        <begin position="116"/>
        <end position="138"/>
    </location>
</feature>
<feature type="transmembrane region" description="Helical" evidence="8">
    <location>
        <begin position="60"/>
        <end position="79"/>
    </location>
</feature>
<dbReference type="Gene3D" id="1.20.1250.20">
    <property type="entry name" value="MFS general substrate transporter like domains"/>
    <property type="match status" value="1"/>
</dbReference>
<feature type="transmembrane region" description="Helical" evidence="8">
    <location>
        <begin position="371"/>
        <end position="395"/>
    </location>
</feature>
<feature type="transmembrane region" description="Helical" evidence="8">
    <location>
        <begin position="341"/>
        <end position="359"/>
    </location>
</feature>
<reference evidence="10 11" key="1">
    <citation type="submission" date="2020-08" db="EMBL/GenBank/DDBJ databases">
        <title>Draft genome sequence of Parasphingopyxis sp. GrpM-11.</title>
        <authorList>
            <person name="Oh J."/>
            <person name="Roh D.-H."/>
        </authorList>
    </citation>
    <scope>NUCLEOTIDE SEQUENCE [LARGE SCALE GENOMIC DNA]</scope>
    <source>
        <strain evidence="10 11">GrpM-11</strain>
    </source>
</reference>
<evidence type="ECO:0000313" key="10">
    <source>
        <dbReference type="EMBL" id="MBC2777702.1"/>
    </source>
</evidence>
<dbReference type="RefSeq" id="WP_185800895.1">
    <property type="nucleotide sequence ID" value="NZ_JACJVJ010000001.1"/>
</dbReference>
<evidence type="ECO:0000259" key="9">
    <source>
        <dbReference type="PROSITE" id="PS50850"/>
    </source>
</evidence>
<proteinExistence type="inferred from homology"/>
<comment type="caution">
    <text evidence="10">The sequence shown here is derived from an EMBL/GenBank/DDBJ whole genome shotgun (WGS) entry which is preliminary data.</text>
</comment>
<keyword evidence="4" id="KW-1003">Cell membrane</keyword>
<feature type="transmembrane region" description="Helical" evidence="8">
    <location>
        <begin position="150"/>
        <end position="171"/>
    </location>
</feature>
<gene>
    <name evidence="10" type="ORF">H6P80_08715</name>
</gene>
<dbReference type="AlphaFoldDB" id="A0A842HXM9"/>
<dbReference type="InterPro" id="IPR020846">
    <property type="entry name" value="MFS_dom"/>
</dbReference>
<feature type="domain" description="Major facilitator superfamily (MFS) profile" evidence="9">
    <location>
        <begin position="25"/>
        <end position="508"/>
    </location>
</feature>
<keyword evidence="6 8" id="KW-1133">Transmembrane helix</keyword>
<feature type="transmembrane region" description="Helical" evidence="8">
    <location>
        <begin position="91"/>
        <end position="110"/>
    </location>
</feature>
<evidence type="ECO:0000256" key="4">
    <source>
        <dbReference type="ARBA" id="ARBA00022475"/>
    </source>
</evidence>
<evidence type="ECO:0000256" key="6">
    <source>
        <dbReference type="ARBA" id="ARBA00022989"/>
    </source>
</evidence>
<dbReference type="InterPro" id="IPR011701">
    <property type="entry name" value="MFS"/>
</dbReference>
<dbReference type="GO" id="GO:0022857">
    <property type="term" value="F:transmembrane transporter activity"/>
    <property type="evidence" value="ECO:0007669"/>
    <property type="project" value="InterPro"/>
</dbReference>
<comment type="similarity">
    <text evidence="2">Belongs to the major facilitator superfamily. EmrB family.</text>
</comment>
<evidence type="ECO:0000256" key="5">
    <source>
        <dbReference type="ARBA" id="ARBA00022692"/>
    </source>
</evidence>
<feature type="transmembrane region" description="Helical" evidence="8">
    <location>
        <begin position="24"/>
        <end position="48"/>
    </location>
</feature>
<name>A0A842HXM9_9SPHN</name>
<dbReference type="NCBIfam" id="TIGR00711">
    <property type="entry name" value="efflux_EmrB"/>
    <property type="match status" value="1"/>
</dbReference>
<organism evidence="10 11">
    <name type="scientific">Parasphingopyxis marina</name>
    <dbReference type="NCBI Taxonomy" id="2761622"/>
    <lineage>
        <taxon>Bacteria</taxon>
        <taxon>Pseudomonadati</taxon>
        <taxon>Pseudomonadota</taxon>
        <taxon>Alphaproteobacteria</taxon>
        <taxon>Sphingomonadales</taxon>
        <taxon>Sphingomonadaceae</taxon>
        <taxon>Parasphingopyxis</taxon>
    </lineage>
</organism>
<keyword evidence="7 8" id="KW-0472">Membrane</keyword>
<accession>A0A842HXM9</accession>
<dbReference type="PANTHER" id="PTHR42718:SF9">
    <property type="entry name" value="MAJOR FACILITATOR SUPERFAMILY MULTIDRUG TRANSPORTER MFSC"/>
    <property type="match status" value="1"/>
</dbReference>
<sequence>MASASPAAANPGGAPLLPVRYKALLTFAIMTAMMMQILDTTIANVALPHMQTSLGATIDSVAWVLTSYIVATAVAIPITGWLSDRVGSRNLFLWSVVGFIATSMLCGAATSLEQMVIFRILQGIAAAFIGPITLTAMLDINPSHKHNSALAIWSIGAVVGPVIGPLIGGWITESYNWRWVFYVNLPIGIVTLTILYVLLPTRPVVRRSFDILGFSMFALGLASLQLVLDRGQQLDWLDSPEIWIGIGAAIVGFWVFAVHMATGRNTLLSPRIFTDRNVAGSLVYMLLAGVVVFAVMALIAPMLQTVMGYPVIEAGKLLAPRGVGVIVAMATAARLMNYVDARYVVCAGWAIAAWSCYLMTQWDLTMDWRPIVTVGLVQGFGLGFIVVPINAIAFATLPPELRTEASALLNLMRNVGASIGISVTATNIARVQQISHADLATHINPSTLPSMELHRLGLPPEVAIRLIDQEINRQALMIGYVDNFWLIMWACIIAAPTVLLLKRVPPIRKRLAQAQASPEPAA</sequence>
<feature type="transmembrane region" description="Helical" evidence="8">
    <location>
        <begin position="484"/>
        <end position="501"/>
    </location>
</feature>
<evidence type="ECO:0000256" key="2">
    <source>
        <dbReference type="ARBA" id="ARBA00008537"/>
    </source>
</evidence>
<evidence type="ECO:0000256" key="8">
    <source>
        <dbReference type="SAM" id="Phobius"/>
    </source>
</evidence>
<dbReference type="Pfam" id="PF07690">
    <property type="entry name" value="MFS_1"/>
    <property type="match status" value="1"/>
</dbReference>
<dbReference type="InterPro" id="IPR036259">
    <property type="entry name" value="MFS_trans_sf"/>
</dbReference>
<evidence type="ECO:0000256" key="3">
    <source>
        <dbReference type="ARBA" id="ARBA00022448"/>
    </source>
</evidence>